<proteinExistence type="predicted"/>
<sequence>MVKMNDTTSTTTTRHNSPIPPNIEIVATKPEMVKIQHANLGALLYPENGGYYLKYPESKVVAIASDRLCSVLDDSYMSLLFHCEREGMHQEAEEVMEDLRKAGIDADTLKRDANVEIKSGACVLDGGLDRDGGDDG</sequence>
<feature type="region of interest" description="Disordered" evidence="1">
    <location>
        <begin position="1"/>
        <end position="21"/>
    </location>
</feature>
<dbReference type="EMBL" id="LJBN01000140">
    <property type="protein sequence ID" value="OOQ86424.1"/>
    <property type="molecule type" value="Genomic_DNA"/>
</dbReference>
<name>A0A1S9RLL5_PENBI</name>
<dbReference type="Proteomes" id="UP000190744">
    <property type="component" value="Unassembled WGS sequence"/>
</dbReference>
<comment type="caution">
    <text evidence="2">The sequence shown here is derived from an EMBL/GenBank/DDBJ whole genome shotgun (WGS) entry which is preliminary data.</text>
</comment>
<organism evidence="2 3">
    <name type="scientific">Penicillium brasilianum</name>
    <dbReference type="NCBI Taxonomy" id="104259"/>
    <lineage>
        <taxon>Eukaryota</taxon>
        <taxon>Fungi</taxon>
        <taxon>Dikarya</taxon>
        <taxon>Ascomycota</taxon>
        <taxon>Pezizomycotina</taxon>
        <taxon>Eurotiomycetes</taxon>
        <taxon>Eurotiomycetidae</taxon>
        <taxon>Eurotiales</taxon>
        <taxon>Aspergillaceae</taxon>
        <taxon>Penicillium</taxon>
    </lineage>
</organism>
<gene>
    <name evidence="2" type="ORF">PEBR_21317</name>
</gene>
<reference evidence="3" key="1">
    <citation type="submission" date="2015-09" db="EMBL/GenBank/DDBJ databases">
        <authorList>
            <person name="Fill T.P."/>
            <person name="Baretta J.F."/>
            <person name="de Almeida L.G."/>
            <person name="Rocha M."/>
            <person name="de Souza D.H."/>
            <person name="Malavazi I."/>
            <person name="Cerdeira L.T."/>
            <person name="Hong H."/>
            <person name="Samborskyy M."/>
            <person name="de Vasconcelos A.T."/>
            <person name="Leadlay P."/>
            <person name="Rodrigues-Filho E."/>
        </authorList>
    </citation>
    <scope>NUCLEOTIDE SEQUENCE [LARGE SCALE GENOMIC DNA]</scope>
    <source>
        <strain evidence="3">LaBioMMi 136</strain>
    </source>
</reference>
<accession>A0A1S9RLL5</accession>
<evidence type="ECO:0000256" key="1">
    <source>
        <dbReference type="SAM" id="MobiDB-lite"/>
    </source>
</evidence>
<evidence type="ECO:0000313" key="2">
    <source>
        <dbReference type="EMBL" id="OOQ86424.1"/>
    </source>
</evidence>
<evidence type="ECO:0000313" key="3">
    <source>
        <dbReference type="Proteomes" id="UP000190744"/>
    </source>
</evidence>
<protein>
    <submittedName>
        <fullName evidence="2">Uncharacterized protein</fullName>
    </submittedName>
</protein>
<dbReference type="AlphaFoldDB" id="A0A1S9RLL5"/>